<dbReference type="InterPro" id="IPR016181">
    <property type="entry name" value="Acyl_CoA_acyltransferase"/>
</dbReference>
<dbReference type="Pfam" id="PF00583">
    <property type="entry name" value="Acetyltransf_1"/>
    <property type="match status" value="1"/>
</dbReference>
<dbReference type="OrthoDB" id="9796171at2"/>
<dbReference type="GO" id="GO:0016747">
    <property type="term" value="F:acyltransferase activity, transferring groups other than amino-acyl groups"/>
    <property type="evidence" value="ECO:0007669"/>
    <property type="project" value="InterPro"/>
</dbReference>
<evidence type="ECO:0000313" key="2">
    <source>
        <dbReference type="EMBL" id="BAT59567.1"/>
    </source>
</evidence>
<dbReference type="Proteomes" id="UP000236884">
    <property type="component" value="Chromosome"/>
</dbReference>
<keyword evidence="2" id="KW-0808">Transferase</keyword>
<gene>
    <name evidence="2" type="ORF">GJW-30_1_02100</name>
</gene>
<keyword evidence="3" id="KW-1185">Reference proteome</keyword>
<dbReference type="RefSeq" id="WP_096355053.1">
    <property type="nucleotide sequence ID" value="NZ_AP014946.1"/>
</dbReference>
<dbReference type="KEGG" id="vgo:GJW-30_1_02100"/>
<name>A0A0S3PUD8_9BRAD</name>
<dbReference type="AlphaFoldDB" id="A0A0S3PUD8"/>
<sequence>MIFEPVPQFLAPEFMIKFAVDDWEREAAAALRRQVFCAEQKVFERDDRDETDNIAIPLVALSMLGVAAGDVVGTVRIHPDVDEADVWWGSRLAVERSYRKLGAIGSGLIRLAVSSARARGCKRFLANVQSQNALMFQHLHWRSLGEFDYCGRPHHRMEAELDHYPPFLTPEIGFHALPKMAA</sequence>
<dbReference type="Gene3D" id="3.40.630.30">
    <property type="match status" value="1"/>
</dbReference>
<accession>A0A0S3PUD8</accession>
<dbReference type="SUPFAM" id="SSF55729">
    <property type="entry name" value="Acyl-CoA N-acyltransferases (Nat)"/>
    <property type="match status" value="1"/>
</dbReference>
<dbReference type="CDD" id="cd04301">
    <property type="entry name" value="NAT_SF"/>
    <property type="match status" value="1"/>
</dbReference>
<protein>
    <submittedName>
        <fullName evidence="2">Acetyltransferase GNAT family protein</fullName>
    </submittedName>
</protein>
<evidence type="ECO:0000259" key="1">
    <source>
        <dbReference type="PROSITE" id="PS51186"/>
    </source>
</evidence>
<proteinExistence type="predicted"/>
<dbReference type="EMBL" id="AP014946">
    <property type="protein sequence ID" value="BAT59567.1"/>
    <property type="molecule type" value="Genomic_DNA"/>
</dbReference>
<dbReference type="InterPro" id="IPR000182">
    <property type="entry name" value="GNAT_dom"/>
</dbReference>
<feature type="domain" description="N-acetyltransferase" evidence="1">
    <location>
        <begin position="15"/>
        <end position="171"/>
    </location>
</feature>
<organism evidence="2 3">
    <name type="scientific">Variibacter gotjawalensis</name>
    <dbReference type="NCBI Taxonomy" id="1333996"/>
    <lineage>
        <taxon>Bacteria</taxon>
        <taxon>Pseudomonadati</taxon>
        <taxon>Pseudomonadota</taxon>
        <taxon>Alphaproteobacteria</taxon>
        <taxon>Hyphomicrobiales</taxon>
        <taxon>Nitrobacteraceae</taxon>
        <taxon>Variibacter</taxon>
    </lineage>
</organism>
<reference evidence="2 3" key="1">
    <citation type="submission" date="2015-08" db="EMBL/GenBank/DDBJ databases">
        <title>Investigation of the bacterial diversity of lava forest soil.</title>
        <authorList>
            <person name="Lee J.S."/>
        </authorList>
    </citation>
    <scope>NUCLEOTIDE SEQUENCE [LARGE SCALE GENOMIC DNA]</scope>
    <source>
        <strain evidence="2 3">GJW-30</strain>
    </source>
</reference>
<evidence type="ECO:0000313" key="3">
    <source>
        <dbReference type="Proteomes" id="UP000236884"/>
    </source>
</evidence>
<dbReference type="NCBIfam" id="TIGR04045">
    <property type="entry name" value="MSMEG_0567_GNAT"/>
    <property type="match status" value="1"/>
</dbReference>
<dbReference type="PROSITE" id="PS51186">
    <property type="entry name" value="GNAT"/>
    <property type="match status" value="1"/>
</dbReference>
<dbReference type="InterPro" id="IPR024035">
    <property type="entry name" value="MSMEG_0567_GNAT"/>
</dbReference>